<accession>B7BA91</accession>
<dbReference type="HOGENOM" id="CLU_2790182_0_0_10"/>
<sequence>MKRARPQLSVYTTDYWILPNPYVFSNNLHEATTKFLTIYFYIKNITNFVCLNESGRKFTAKAKLKQIE</sequence>
<dbReference type="AlphaFoldDB" id="B7BA91"/>
<evidence type="ECO:0000313" key="2">
    <source>
        <dbReference type="Proteomes" id="UP000005510"/>
    </source>
</evidence>
<comment type="caution">
    <text evidence="1">The sequence shown here is derived from an EMBL/GenBank/DDBJ whole genome shotgun (WGS) entry which is preliminary data.</text>
</comment>
<proteinExistence type="predicted"/>
<dbReference type="Proteomes" id="UP000005510">
    <property type="component" value="Unassembled WGS sequence"/>
</dbReference>
<evidence type="ECO:0000313" key="1">
    <source>
        <dbReference type="EMBL" id="EEC96637.1"/>
    </source>
</evidence>
<gene>
    <name evidence="1" type="ORF">PRABACTJOHN_01946</name>
</gene>
<protein>
    <submittedName>
        <fullName evidence="1">Uncharacterized protein</fullName>
    </submittedName>
</protein>
<dbReference type="EMBL" id="ABYH01000219">
    <property type="protein sequence ID" value="EEC96637.1"/>
    <property type="molecule type" value="Genomic_DNA"/>
</dbReference>
<reference evidence="1 2" key="1">
    <citation type="submission" date="2008-10" db="EMBL/GenBank/DDBJ databases">
        <title>Draft genome sequence of Parabacteroides johnsonii (DSM 18315).</title>
        <authorList>
            <person name="Sudarsanam P."/>
            <person name="Ley R."/>
            <person name="Guruge J."/>
            <person name="Turnbaugh P.J."/>
            <person name="Mahowald M."/>
            <person name="Liep D."/>
            <person name="Gordon J."/>
        </authorList>
    </citation>
    <scope>NUCLEOTIDE SEQUENCE [LARGE SCALE GENOMIC DNA]</scope>
    <source>
        <strain evidence="1 2">DSM 18315</strain>
    </source>
</reference>
<dbReference type="STRING" id="537006.PRABACTJOHN_01946"/>
<reference evidence="1 2" key="2">
    <citation type="submission" date="2008-10" db="EMBL/GenBank/DDBJ databases">
        <authorList>
            <person name="Fulton L."/>
            <person name="Clifton S."/>
            <person name="Fulton B."/>
            <person name="Xu J."/>
            <person name="Minx P."/>
            <person name="Pepin K.H."/>
            <person name="Johnson M."/>
            <person name="Bhonagiri V."/>
            <person name="Nash W.E."/>
            <person name="Mardis E.R."/>
            <person name="Wilson R.K."/>
        </authorList>
    </citation>
    <scope>NUCLEOTIDE SEQUENCE [LARGE SCALE GENOMIC DNA]</scope>
    <source>
        <strain evidence="1 2">DSM 18315</strain>
    </source>
</reference>
<name>B7BA91_9BACT</name>
<organism evidence="1 2">
    <name type="scientific">Parabacteroides johnsonii DSM 18315</name>
    <dbReference type="NCBI Taxonomy" id="537006"/>
    <lineage>
        <taxon>Bacteria</taxon>
        <taxon>Pseudomonadati</taxon>
        <taxon>Bacteroidota</taxon>
        <taxon>Bacteroidia</taxon>
        <taxon>Bacteroidales</taxon>
        <taxon>Tannerellaceae</taxon>
        <taxon>Parabacteroides</taxon>
    </lineage>
</organism>